<dbReference type="PANTHER" id="PTHR12857">
    <property type="entry name" value="CXXC MOTIF CONTAINING ZINC BINDING PROTEIN"/>
    <property type="match status" value="1"/>
</dbReference>
<keyword evidence="6" id="KW-1185">Reference proteome</keyword>
<dbReference type="Pfam" id="PF05907">
    <property type="entry name" value="CXXC_Zn-b_euk"/>
    <property type="match status" value="1"/>
</dbReference>
<name>A0AAN7CXW1_9PEZI</name>
<dbReference type="SUPFAM" id="SSF141678">
    <property type="entry name" value="MAL13P1.257-like"/>
    <property type="match status" value="1"/>
</dbReference>
<accession>A0AAN7CXW1</accession>
<dbReference type="InterPro" id="IPR007175">
    <property type="entry name" value="Rpr2/Snm1/Rpp21"/>
</dbReference>
<dbReference type="EMBL" id="MU857616">
    <property type="protein sequence ID" value="KAK4250086.1"/>
    <property type="molecule type" value="Genomic_DNA"/>
</dbReference>
<organism evidence="5 6">
    <name type="scientific">Corynascus novoguineensis</name>
    <dbReference type="NCBI Taxonomy" id="1126955"/>
    <lineage>
        <taxon>Eukaryota</taxon>
        <taxon>Fungi</taxon>
        <taxon>Dikarya</taxon>
        <taxon>Ascomycota</taxon>
        <taxon>Pezizomycotina</taxon>
        <taxon>Sordariomycetes</taxon>
        <taxon>Sordariomycetidae</taxon>
        <taxon>Sordariales</taxon>
        <taxon>Chaetomiaceae</taxon>
        <taxon>Corynascus</taxon>
    </lineage>
</organism>
<feature type="region of interest" description="Disordered" evidence="4">
    <location>
        <begin position="278"/>
        <end position="311"/>
    </location>
</feature>
<dbReference type="Pfam" id="PF04032">
    <property type="entry name" value="Rpr2"/>
    <property type="match status" value="1"/>
</dbReference>
<evidence type="ECO:0000256" key="1">
    <source>
        <dbReference type="ARBA" id="ARBA00007818"/>
    </source>
</evidence>
<feature type="compositionally biased region" description="Polar residues" evidence="4">
    <location>
        <begin position="299"/>
        <end position="309"/>
    </location>
</feature>
<evidence type="ECO:0000313" key="6">
    <source>
        <dbReference type="Proteomes" id="UP001303647"/>
    </source>
</evidence>
<feature type="region of interest" description="Disordered" evidence="4">
    <location>
        <begin position="190"/>
        <end position="221"/>
    </location>
</feature>
<proteinExistence type="inferred from homology"/>
<keyword evidence="3" id="KW-0862">Zinc</keyword>
<evidence type="ECO:0000256" key="2">
    <source>
        <dbReference type="ARBA" id="ARBA00022723"/>
    </source>
</evidence>
<dbReference type="GO" id="GO:0006396">
    <property type="term" value="P:RNA processing"/>
    <property type="evidence" value="ECO:0007669"/>
    <property type="project" value="InterPro"/>
</dbReference>
<dbReference type="PANTHER" id="PTHR12857:SF0">
    <property type="entry name" value="CXXC MOTIF CONTAINING ZINC BINDING PROTEIN"/>
    <property type="match status" value="1"/>
</dbReference>
<comment type="caution">
    <text evidence="5">The sequence shown here is derived from an EMBL/GenBank/DDBJ whole genome shotgun (WGS) entry which is preliminary data.</text>
</comment>
<dbReference type="InterPro" id="IPR008584">
    <property type="entry name" value="CXXC_Zn-binding_euk"/>
</dbReference>
<reference evidence="5" key="1">
    <citation type="journal article" date="2023" name="Mol. Phylogenet. Evol.">
        <title>Genome-scale phylogeny and comparative genomics of the fungal order Sordariales.</title>
        <authorList>
            <person name="Hensen N."/>
            <person name="Bonometti L."/>
            <person name="Westerberg I."/>
            <person name="Brannstrom I.O."/>
            <person name="Guillou S."/>
            <person name="Cros-Aarteil S."/>
            <person name="Calhoun S."/>
            <person name="Haridas S."/>
            <person name="Kuo A."/>
            <person name="Mondo S."/>
            <person name="Pangilinan J."/>
            <person name="Riley R."/>
            <person name="LaButti K."/>
            <person name="Andreopoulos B."/>
            <person name="Lipzen A."/>
            <person name="Chen C."/>
            <person name="Yan M."/>
            <person name="Daum C."/>
            <person name="Ng V."/>
            <person name="Clum A."/>
            <person name="Steindorff A."/>
            <person name="Ohm R.A."/>
            <person name="Martin F."/>
            <person name="Silar P."/>
            <person name="Natvig D.O."/>
            <person name="Lalanne C."/>
            <person name="Gautier V."/>
            <person name="Ament-Velasquez S.L."/>
            <person name="Kruys A."/>
            <person name="Hutchinson M.I."/>
            <person name="Powell A.J."/>
            <person name="Barry K."/>
            <person name="Miller A.N."/>
            <person name="Grigoriev I.V."/>
            <person name="Debuchy R."/>
            <person name="Gladieux P."/>
            <person name="Hiltunen Thoren M."/>
            <person name="Johannesson H."/>
        </authorList>
    </citation>
    <scope>NUCLEOTIDE SEQUENCE</scope>
    <source>
        <strain evidence="5">CBS 359.72</strain>
    </source>
</reference>
<evidence type="ECO:0000256" key="4">
    <source>
        <dbReference type="SAM" id="MobiDB-lite"/>
    </source>
</evidence>
<gene>
    <name evidence="5" type="ORF">C7999DRAFT_38800</name>
</gene>
<sequence length="323" mass="35389">MYALTLTAELAGVTNLRPKDTQESNFFYTFKVQCTSCREVHPKPIAVNRFRESSATINAAPSPYQQTEPAKAQKILEFDCRGLEFTEFLPEVQNWNGAHSLQVHQHISTANMATNKVVSGDMASAISFLNDAAHLMATTSPESSAYLMSQRSDLLFEHELTLSDKQRQHVCSCCGHIMCFGQGDDLQVKSEKRASQNPRSARRLNGRGNPPRPQLQARPGPVKTITCGFCGRLTNIQLPAPSPIHQRRVNAEKITRASERGVAKAGMPSTAQEVVFQKTASNASSKKRAKSRKAGLQALLSQSSTSRDSNAGLGLSLADFLQK</sequence>
<evidence type="ECO:0000313" key="5">
    <source>
        <dbReference type="EMBL" id="KAK4250086.1"/>
    </source>
</evidence>
<evidence type="ECO:0000256" key="3">
    <source>
        <dbReference type="ARBA" id="ARBA00022833"/>
    </source>
</evidence>
<dbReference type="Proteomes" id="UP001303647">
    <property type="component" value="Unassembled WGS sequence"/>
</dbReference>
<dbReference type="AlphaFoldDB" id="A0AAN7CXW1"/>
<comment type="similarity">
    <text evidence="1">Belongs to the UPF0587 family.</text>
</comment>
<keyword evidence="2" id="KW-0479">Metal-binding</keyword>
<dbReference type="GO" id="GO:0008270">
    <property type="term" value="F:zinc ion binding"/>
    <property type="evidence" value="ECO:0007669"/>
    <property type="project" value="TreeGrafter"/>
</dbReference>
<protein>
    <submittedName>
        <fullName evidence="5">UPF0587 protein</fullName>
    </submittedName>
</protein>
<reference evidence="5" key="2">
    <citation type="submission" date="2023-05" db="EMBL/GenBank/DDBJ databases">
        <authorList>
            <consortium name="Lawrence Berkeley National Laboratory"/>
            <person name="Steindorff A."/>
            <person name="Hensen N."/>
            <person name="Bonometti L."/>
            <person name="Westerberg I."/>
            <person name="Brannstrom I.O."/>
            <person name="Guillou S."/>
            <person name="Cros-Aarteil S."/>
            <person name="Calhoun S."/>
            <person name="Haridas S."/>
            <person name="Kuo A."/>
            <person name="Mondo S."/>
            <person name="Pangilinan J."/>
            <person name="Riley R."/>
            <person name="Labutti K."/>
            <person name="Andreopoulos B."/>
            <person name="Lipzen A."/>
            <person name="Chen C."/>
            <person name="Yanf M."/>
            <person name="Daum C."/>
            <person name="Ng V."/>
            <person name="Clum A."/>
            <person name="Ohm R."/>
            <person name="Martin F."/>
            <person name="Silar P."/>
            <person name="Natvig D."/>
            <person name="Lalanne C."/>
            <person name="Gautier V."/>
            <person name="Ament-Velasquez S.L."/>
            <person name="Kruys A."/>
            <person name="Hutchinson M.I."/>
            <person name="Powell A.J."/>
            <person name="Barry K."/>
            <person name="Miller A.N."/>
            <person name="Grigoriev I.V."/>
            <person name="Debuchy R."/>
            <person name="Gladieux P."/>
            <person name="Thoren M.H."/>
            <person name="Johannesson H."/>
        </authorList>
    </citation>
    <scope>NUCLEOTIDE SEQUENCE</scope>
    <source>
        <strain evidence="5">CBS 359.72</strain>
    </source>
</reference>